<accession>A0A2P2NHC4</accession>
<keyword evidence="1" id="KW-0675">Receptor</keyword>
<sequence length="90" mass="9950">MLLIATVDPSLKIPLKVAEKLLFPNKFTSEKYCVAVSTSSKLNLKLWNTSCTHPLKFLLSANGSQPLGYSILINGEPFFLKIPVGWSVLK</sequence>
<dbReference type="AlphaFoldDB" id="A0A2P2NHC4"/>
<dbReference type="EMBL" id="GGEC01061375">
    <property type="protein sequence ID" value="MBX41859.1"/>
    <property type="molecule type" value="Transcribed_RNA"/>
</dbReference>
<protein>
    <submittedName>
        <fullName evidence="1">LRR receptor-like serine/threonine-protein kinase GSO2</fullName>
    </submittedName>
</protein>
<evidence type="ECO:0000313" key="1">
    <source>
        <dbReference type="EMBL" id="MBX41859.1"/>
    </source>
</evidence>
<reference evidence="1" key="1">
    <citation type="submission" date="2018-02" db="EMBL/GenBank/DDBJ databases">
        <title>Rhizophora mucronata_Transcriptome.</title>
        <authorList>
            <person name="Meera S.P."/>
            <person name="Sreeshan A."/>
            <person name="Augustine A."/>
        </authorList>
    </citation>
    <scope>NUCLEOTIDE SEQUENCE</scope>
    <source>
        <tissue evidence="1">Leaf</tissue>
    </source>
</reference>
<dbReference type="GO" id="GO:0016301">
    <property type="term" value="F:kinase activity"/>
    <property type="evidence" value="ECO:0007669"/>
    <property type="project" value="UniProtKB-KW"/>
</dbReference>
<keyword evidence="1" id="KW-0808">Transferase</keyword>
<proteinExistence type="predicted"/>
<keyword evidence="1" id="KW-0418">Kinase</keyword>
<organism evidence="1">
    <name type="scientific">Rhizophora mucronata</name>
    <name type="common">Asiatic mangrove</name>
    <dbReference type="NCBI Taxonomy" id="61149"/>
    <lineage>
        <taxon>Eukaryota</taxon>
        <taxon>Viridiplantae</taxon>
        <taxon>Streptophyta</taxon>
        <taxon>Embryophyta</taxon>
        <taxon>Tracheophyta</taxon>
        <taxon>Spermatophyta</taxon>
        <taxon>Magnoliopsida</taxon>
        <taxon>eudicotyledons</taxon>
        <taxon>Gunneridae</taxon>
        <taxon>Pentapetalae</taxon>
        <taxon>rosids</taxon>
        <taxon>fabids</taxon>
        <taxon>Malpighiales</taxon>
        <taxon>Rhizophoraceae</taxon>
        <taxon>Rhizophora</taxon>
    </lineage>
</organism>
<name>A0A2P2NHC4_RHIMU</name>